<dbReference type="AlphaFoldDB" id="A0A067JPQ3"/>
<accession>A0A067JPQ3</accession>
<name>A0A067JPQ3_JATCU</name>
<organism evidence="1 2">
    <name type="scientific">Jatropha curcas</name>
    <name type="common">Barbados nut</name>
    <dbReference type="NCBI Taxonomy" id="180498"/>
    <lineage>
        <taxon>Eukaryota</taxon>
        <taxon>Viridiplantae</taxon>
        <taxon>Streptophyta</taxon>
        <taxon>Embryophyta</taxon>
        <taxon>Tracheophyta</taxon>
        <taxon>Spermatophyta</taxon>
        <taxon>Magnoliopsida</taxon>
        <taxon>eudicotyledons</taxon>
        <taxon>Gunneridae</taxon>
        <taxon>Pentapetalae</taxon>
        <taxon>rosids</taxon>
        <taxon>fabids</taxon>
        <taxon>Malpighiales</taxon>
        <taxon>Euphorbiaceae</taxon>
        <taxon>Crotonoideae</taxon>
        <taxon>Jatropheae</taxon>
        <taxon>Jatropha</taxon>
    </lineage>
</organism>
<protein>
    <submittedName>
        <fullName evidence="1">Uncharacterized protein</fullName>
    </submittedName>
</protein>
<sequence>MDQGSLAPFISFTGGYRKDPLTLILISSFGVPPSCSTASFANSLAGTLANALAPQLEPNDNTKHS</sequence>
<dbReference type="Proteomes" id="UP000027138">
    <property type="component" value="Unassembled WGS sequence"/>
</dbReference>
<proteinExistence type="predicted"/>
<keyword evidence="2" id="KW-1185">Reference proteome</keyword>
<evidence type="ECO:0000313" key="2">
    <source>
        <dbReference type="Proteomes" id="UP000027138"/>
    </source>
</evidence>
<dbReference type="EMBL" id="KK914970">
    <property type="protein sequence ID" value="KDP25857.1"/>
    <property type="molecule type" value="Genomic_DNA"/>
</dbReference>
<gene>
    <name evidence="1" type="ORF">JCGZ_22887</name>
</gene>
<evidence type="ECO:0000313" key="1">
    <source>
        <dbReference type="EMBL" id="KDP25857.1"/>
    </source>
</evidence>
<reference evidence="1 2" key="1">
    <citation type="journal article" date="2014" name="PLoS ONE">
        <title>Global Analysis of Gene Expression Profiles in Physic Nut (Jatropha curcas L.) Seedlings Exposed to Salt Stress.</title>
        <authorList>
            <person name="Zhang L."/>
            <person name="Zhang C."/>
            <person name="Wu P."/>
            <person name="Chen Y."/>
            <person name="Li M."/>
            <person name="Jiang H."/>
            <person name="Wu G."/>
        </authorList>
    </citation>
    <scope>NUCLEOTIDE SEQUENCE [LARGE SCALE GENOMIC DNA]</scope>
    <source>
        <strain evidence="2">cv. GZQX0401</strain>
        <tissue evidence="1">Young leaves</tissue>
    </source>
</reference>